<dbReference type="PANTHER" id="PTHR12547">
    <property type="entry name" value="CCCH ZINC FINGER/TIS11-RELATED"/>
    <property type="match status" value="1"/>
</dbReference>
<feature type="domain" description="C3H1-type" evidence="7">
    <location>
        <begin position="288"/>
        <end position="316"/>
    </location>
</feature>
<keyword evidence="3 5" id="KW-0863">Zinc-finger</keyword>
<proteinExistence type="predicted"/>
<evidence type="ECO:0000256" key="3">
    <source>
        <dbReference type="ARBA" id="ARBA00022771"/>
    </source>
</evidence>
<feature type="region of interest" description="Disordered" evidence="6">
    <location>
        <begin position="1"/>
        <end position="24"/>
    </location>
</feature>
<dbReference type="EMBL" id="OX459119">
    <property type="protein sequence ID" value="CAI9096117.1"/>
    <property type="molecule type" value="Genomic_DNA"/>
</dbReference>
<reference evidence="8" key="1">
    <citation type="submission" date="2023-03" db="EMBL/GenBank/DDBJ databases">
        <authorList>
            <person name="Julca I."/>
        </authorList>
    </citation>
    <scope>NUCLEOTIDE SEQUENCE</scope>
</reference>
<dbReference type="InterPro" id="IPR036855">
    <property type="entry name" value="Znf_CCCH_sf"/>
</dbReference>
<organism evidence="8 9">
    <name type="scientific">Oldenlandia corymbosa var. corymbosa</name>
    <dbReference type="NCBI Taxonomy" id="529605"/>
    <lineage>
        <taxon>Eukaryota</taxon>
        <taxon>Viridiplantae</taxon>
        <taxon>Streptophyta</taxon>
        <taxon>Embryophyta</taxon>
        <taxon>Tracheophyta</taxon>
        <taxon>Spermatophyta</taxon>
        <taxon>Magnoliopsida</taxon>
        <taxon>eudicotyledons</taxon>
        <taxon>Gunneridae</taxon>
        <taxon>Pentapetalae</taxon>
        <taxon>asterids</taxon>
        <taxon>lamiids</taxon>
        <taxon>Gentianales</taxon>
        <taxon>Rubiaceae</taxon>
        <taxon>Rubioideae</taxon>
        <taxon>Spermacoceae</taxon>
        <taxon>Hedyotis-Oldenlandia complex</taxon>
        <taxon>Oldenlandia</taxon>
    </lineage>
</organism>
<dbReference type="GO" id="GO:0003729">
    <property type="term" value="F:mRNA binding"/>
    <property type="evidence" value="ECO:0007669"/>
    <property type="project" value="InterPro"/>
</dbReference>
<protein>
    <submittedName>
        <fullName evidence="8">OLC1v1032196C1</fullName>
    </submittedName>
</protein>
<evidence type="ECO:0000259" key="7">
    <source>
        <dbReference type="PROSITE" id="PS50103"/>
    </source>
</evidence>
<keyword evidence="4 5" id="KW-0862">Zinc</keyword>
<dbReference type="Gene3D" id="4.10.1000.10">
    <property type="entry name" value="Zinc finger, CCCH-type"/>
    <property type="match status" value="2"/>
</dbReference>
<dbReference type="AlphaFoldDB" id="A0AAV1CNL5"/>
<sequence length="335" mass="37339">MEGEIAKLGLRGKRIPTGKSSYDNSLRSSLLSSQLGSDGGLNTLRPSELQMMMMTSRSDHSNFLKDLHHRQDVMDRQHAVLTFLEKAAEEAQSLREENIGLKMVNSRLTGELAYLREAASHYAAAAVGHSGMGVGPDPLYDLNSIINVMESMGLVGESNGGAQHDCKSDLVNTVPPGFKDFDPTEEKENLVPNPDRVTLPKSISIRSNGYLKTAQPGGSSGLKANKQRVYVPGGETEEEPLEVDVYKQGMRKTELCNKWQETGTCPYGENCQFAHGIKELRPIIRHPRYKTEVCRMVLDGVHCPYGHRCHFRHTLTDEEKLKRSRNVRPLKPVNR</sequence>
<dbReference type="PANTHER" id="PTHR12547:SF162">
    <property type="entry name" value="ZINC FINGER CCCH DOMAIN-CONTAINING PROTEIN 15"/>
    <property type="match status" value="1"/>
</dbReference>
<dbReference type="PROSITE" id="PS50103">
    <property type="entry name" value="ZF_C3H1"/>
    <property type="match status" value="2"/>
</dbReference>
<feature type="domain" description="C3H1-type" evidence="7">
    <location>
        <begin position="250"/>
        <end position="278"/>
    </location>
</feature>
<dbReference type="FunFam" id="4.10.1000.10:FF:000002">
    <property type="entry name" value="Zinc finger protein 36, C3H1 type-like 1"/>
    <property type="match status" value="1"/>
</dbReference>
<name>A0AAV1CNL5_OLDCO</name>
<dbReference type="GO" id="GO:0008270">
    <property type="term" value="F:zinc ion binding"/>
    <property type="evidence" value="ECO:0007669"/>
    <property type="project" value="UniProtKB-KW"/>
</dbReference>
<keyword evidence="1 5" id="KW-0479">Metal-binding</keyword>
<dbReference type="InterPro" id="IPR045877">
    <property type="entry name" value="ZFP36-like"/>
</dbReference>
<evidence type="ECO:0000256" key="1">
    <source>
        <dbReference type="ARBA" id="ARBA00022723"/>
    </source>
</evidence>
<keyword evidence="2" id="KW-0677">Repeat</keyword>
<dbReference type="FunFam" id="4.10.1000.10:FF:000001">
    <property type="entry name" value="zinc finger CCCH domain-containing protein 15-like"/>
    <property type="match status" value="1"/>
</dbReference>
<evidence type="ECO:0000313" key="9">
    <source>
        <dbReference type="Proteomes" id="UP001161247"/>
    </source>
</evidence>
<gene>
    <name evidence="8" type="ORF">OLC1_LOCUS6944</name>
</gene>
<dbReference type="InterPro" id="IPR000571">
    <property type="entry name" value="Znf_CCCH"/>
</dbReference>
<keyword evidence="9" id="KW-1185">Reference proteome</keyword>
<feature type="zinc finger region" description="C3H1-type" evidence="5">
    <location>
        <begin position="250"/>
        <end position="278"/>
    </location>
</feature>
<dbReference type="SUPFAM" id="SSF90229">
    <property type="entry name" value="CCCH zinc finger"/>
    <property type="match status" value="2"/>
</dbReference>
<feature type="zinc finger region" description="C3H1-type" evidence="5">
    <location>
        <begin position="288"/>
        <end position="316"/>
    </location>
</feature>
<evidence type="ECO:0000313" key="8">
    <source>
        <dbReference type="EMBL" id="CAI9096117.1"/>
    </source>
</evidence>
<accession>A0AAV1CNL5</accession>
<evidence type="ECO:0000256" key="5">
    <source>
        <dbReference type="PROSITE-ProRule" id="PRU00723"/>
    </source>
</evidence>
<evidence type="ECO:0000256" key="2">
    <source>
        <dbReference type="ARBA" id="ARBA00022737"/>
    </source>
</evidence>
<dbReference type="Pfam" id="PF00642">
    <property type="entry name" value="zf-CCCH"/>
    <property type="match status" value="1"/>
</dbReference>
<dbReference type="SMART" id="SM00356">
    <property type="entry name" value="ZnF_C3H1"/>
    <property type="match status" value="2"/>
</dbReference>
<evidence type="ECO:0000256" key="6">
    <source>
        <dbReference type="SAM" id="MobiDB-lite"/>
    </source>
</evidence>
<dbReference type="Proteomes" id="UP001161247">
    <property type="component" value="Chromosome 2"/>
</dbReference>
<evidence type="ECO:0000256" key="4">
    <source>
        <dbReference type="ARBA" id="ARBA00022833"/>
    </source>
</evidence>